<reference evidence="1 2" key="1">
    <citation type="journal article" date="2019" name="Int. J. Syst. Evol. Microbiol.">
        <title>The Global Catalogue of Microorganisms (GCM) 10K type strain sequencing project: providing services to taxonomists for standard genome sequencing and annotation.</title>
        <authorList>
            <consortium name="The Broad Institute Genomics Platform"/>
            <consortium name="The Broad Institute Genome Sequencing Center for Infectious Disease"/>
            <person name="Wu L."/>
            <person name="Ma J."/>
        </authorList>
    </citation>
    <scope>NUCLEOTIDE SEQUENCE [LARGE SCALE GENOMIC DNA]</scope>
    <source>
        <strain evidence="1 2">PSR21</strain>
    </source>
</reference>
<dbReference type="AlphaFoldDB" id="A0ABD6ACX6"/>
<evidence type="ECO:0000313" key="1">
    <source>
        <dbReference type="EMBL" id="MFC7318393.1"/>
    </source>
</evidence>
<proteinExistence type="predicted"/>
<keyword evidence="2" id="KW-1185">Reference proteome</keyword>
<comment type="caution">
    <text evidence="1">The sequence shown here is derived from an EMBL/GenBank/DDBJ whole genome shotgun (WGS) entry which is preliminary data.</text>
</comment>
<protein>
    <submittedName>
        <fullName evidence="1">Uncharacterized protein</fullName>
    </submittedName>
</protein>
<dbReference type="RefSeq" id="WP_276305817.1">
    <property type="nucleotide sequence ID" value="NZ_CP119993.1"/>
</dbReference>
<dbReference type="GeneID" id="79317429"/>
<sequence length="130" mass="14378">MERTPGVRCYRCGITYAYIGSEVHPGRCPECGSRAVSPSGRVVLRRHDLEADRRDGDEAVIYASDASGREYRYALALLDGAHAVLASLRVDEESIRRPRRGWPAELLPEAVRRALRENGISLVGTPESVD</sequence>
<name>A0ABD6ACX6_9EURY</name>
<dbReference type="Proteomes" id="UP001596547">
    <property type="component" value="Unassembled WGS sequence"/>
</dbReference>
<gene>
    <name evidence="1" type="ORF">ACFQPE_16560</name>
</gene>
<evidence type="ECO:0000313" key="2">
    <source>
        <dbReference type="Proteomes" id="UP001596547"/>
    </source>
</evidence>
<accession>A0ABD6ACX6</accession>
<organism evidence="1 2">
    <name type="scientific">Halomarina halobia</name>
    <dbReference type="NCBI Taxonomy" id="3033386"/>
    <lineage>
        <taxon>Archaea</taxon>
        <taxon>Methanobacteriati</taxon>
        <taxon>Methanobacteriota</taxon>
        <taxon>Stenosarchaea group</taxon>
        <taxon>Halobacteria</taxon>
        <taxon>Halobacteriales</taxon>
        <taxon>Natronomonadaceae</taxon>
        <taxon>Halomarina</taxon>
    </lineage>
</organism>
<dbReference type="EMBL" id="JBHTBF010000003">
    <property type="protein sequence ID" value="MFC7318393.1"/>
    <property type="molecule type" value="Genomic_DNA"/>
</dbReference>